<dbReference type="AlphaFoldDB" id="A0A2W4YIM0"/>
<dbReference type="GO" id="GO:0006310">
    <property type="term" value="P:DNA recombination"/>
    <property type="evidence" value="ECO:0007669"/>
    <property type="project" value="UniProtKB-KW"/>
</dbReference>
<dbReference type="InterPro" id="IPR011010">
    <property type="entry name" value="DNA_brk_join_enz"/>
</dbReference>
<sequence length="103" mass="11263">MIVAGFVDAEGDPLITPHDFRHTAAAEMVRRGMHVHQVQRQLGHSRASITLDIYSDLFAEDLSLIGESWDREYVKLMGERAGGQVLVVTKGSAVDTKVDTIGA</sequence>
<dbReference type="PROSITE" id="PS51898">
    <property type="entry name" value="TYR_RECOMBINASE"/>
    <property type="match status" value="1"/>
</dbReference>
<dbReference type="Gene3D" id="1.10.443.10">
    <property type="entry name" value="Intergrase catalytic core"/>
    <property type="match status" value="1"/>
</dbReference>
<keyword evidence="1" id="KW-0233">DNA recombination</keyword>
<dbReference type="EMBL" id="QFMX01000156">
    <property type="protein sequence ID" value="PZO69573.1"/>
    <property type="molecule type" value="Genomic_DNA"/>
</dbReference>
<dbReference type="GO" id="GO:0015074">
    <property type="term" value="P:DNA integration"/>
    <property type="evidence" value="ECO:0007669"/>
    <property type="project" value="InterPro"/>
</dbReference>
<evidence type="ECO:0000313" key="3">
    <source>
        <dbReference type="EMBL" id="PZO69573.1"/>
    </source>
</evidence>
<dbReference type="GO" id="GO:0003677">
    <property type="term" value="F:DNA binding"/>
    <property type="evidence" value="ECO:0007669"/>
    <property type="project" value="InterPro"/>
</dbReference>
<dbReference type="SUPFAM" id="SSF56349">
    <property type="entry name" value="DNA breaking-rejoining enzymes"/>
    <property type="match status" value="1"/>
</dbReference>
<accession>A0A2W4YIM0</accession>
<dbReference type="InterPro" id="IPR013762">
    <property type="entry name" value="Integrase-like_cat_sf"/>
</dbReference>
<gene>
    <name evidence="3" type="ORF">DI640_15315</name>
</gene>
<evidence type="ECO:0000256" key="1">
    <source>
        <dbReference type="ARBA" id="ARBA00023172"/>
    </source>
</evidence>
<organism evidence="3 4">
    <name type="scientific">Sphingomonas taxi</name>
    <dbReference type="NCBI Taxonomy" id="1549858"/>
    <lineage>
        <taxon>Bacteria</taxon>
        <taxon>Pseudomonadati</taxon>
        <taxon>Pseudomonadota</taxon>
        <taxon>Alphaproteobacteria</taxon>
        <taxon>Sphingomonadales</taxon>
        <taxon>Sphingomonadaceae</taxon>
        <taxon>Sphingomonas</taxon>
    </lineage>
</organism>
<dbReference type="InterPro" id="IPR002104">
    <property type="entry name" value="Integrase_catalytic"/>
</dbReference>
<evidence type="ECO:0000259" key="2">
    <source>
        <dbReference type="PROSITE" id="PS51898"/>
    </source>
</evidence>
<reference evidence="3 4" key="1">
    <citation type="submission" date="2017-08" db="EMBL/GenBank/DDBJ databases">
        <title>Infants hospitalized years apart are colonized by the same room-sourced microbial strains.</title>
        <authorList>
            <person name="Brooks B."/>
            <person name="Olm M.R."/>
            <person name="Firek B.A."/>
            <person name="Baker R."/>
            <person name="Thomas B.C."/>
            <person name="Morowitz M.J."/>
            <person name="Banfield J.F."/>
        </authorList>
    </citation>
    <scope>NUCLEOTIDE SEQUENCE [LARGE SCALE GENOMIC DNA]</scope>
    <source>
        <strain evidence="3">S2_018_000_R3_119</strain>
    </source>
</reference>
<dbReference type="Pfam" id="PF00589">
    <property type="entry name" value="Phage_integrase"/>
    <property type="match status" value="1"/>
</dbReference>
<feature type="domain" description="Tyr recombinase" evidence="2">
    <location>
        <begin position="1"/>
        <end position="67"/>
    </location>
</feature>
<comment type="caution">
    <text evidence="3">The sequence shown here is derived from an EMBL/GenBank/DDBJ whole genome shotgun (WGS) entry which is preliminary data.</text>
</comment>
<name>A0A2W4YIM0_9SPHN</name>
<protein>
    <recommendedName>
        <fullName evidence="2">Tyr recombinase domain-containing protein</fullName>
    </recommendedName>
</protein>
<proteinExistence type="predicted"/>
<evidence type="ECO:0000313" key="4">
    <source>
        <dbReference type="Proteomes" id="UP000249555"/>
    </source>
</evidence>
<dbReference type="Proteomes" id="UP000249555">
    <property type="component" value="Unassembled WGS sequence"/>
</dbReference>